<dbReference type="EMBL" id="BQKE01000005">
    <property type="protein sequence ID" value="GJM64338.1"/>
    <property type="molecule type" value="Genomic_DNA"/>
</dbReference>
<evidence type="ECO:0000256" key="2">
    <source>
        <dbReference type="SAM" id="SignalP"/>
    </source>
</evidence>
<dbReference type="RefSeq" id="WP_338239404.1">
    <property type="nucleotide sequence ID" value="NZ_BQKE01000005.1"/>
</dbReference>
<feature type="active site" description="Nucleophile" evidence="1">
    <location>
        <position position="301"/>
    </location>
</feature>
<name>A0AAN4W477_9BACT</name>
<comment type="caution">
    <text evidence="4">The sequence shown here is derived from an EMBL/GenBank/DDBJ whole genome shotgun (WGS) entry which is preliminary data.</text>
</comment>
<dbReference type="InterPro" id="IPR008391">
    <property type="entry name" value="AXE1_dom"/>
</dbReference>
<feature type="active site" description="Charge relay system" evidence="1">
    <location>
        <position position="413"/>
    </location>
</feature>
<dbReference type="Pfam" id="PF05448">
    <property type="entry name" value="AXE1"/>
    <property type="match status" value="1"/>
</dbReference>
<dbReference type="GO" id="GO:0052689">
    <property type="term" value="F:carboxylic ester hydrolase activity"/>
    <property type="evidence" value="ECO:0007669"/>
    <property type="project" value="TreeGrafter"/>
</dbReference>
<sequence length="437" mass="49641">MRKITFIYLFILCTFYHNTYAQPSIQYVNLQISPKKWTYEKKEEIIFQLYATAYDQPVNKQVVVHYDFGMDGFEHLHKGKVALKEGRAEIGPFSVDKAGFYACRVHMEYEGKTIKSFSKAGYQVAEIQAVTPLPEDFTAYWEQAITKAREVSLKPEMTLIPDLCTSEVNVYHISYHNTKEGWRGTGKMYGLLNIPKNSKGPLPVIIGYPGAGVRPYAHRYAIAEKEVIYLQMGIHGIPVNLEPSLYQDLATGALANYQIRGLDQRDTYYYHRVILGCVKAVDFVKTLPEANLDQILVTGGSQGGALSIMVAALHPDVKGLAAHYPAMADMMAYRKHQTGGWPHQFKHFDEQDHPNWLKVAPYYDVVNFARQLKVPGLYLTGYHDDVCPPMPFYAVYNNISAPKALGIYPNAGHWQYPEQSAAAEEWLLRFFSELNNN</sequence>
<feature type="chain" id="PRO_5042885170" evidence="2">
    <location>
        <begin position="22"/>
        <end position="437"/>
    </location>
</feature>
<proteinExistence type="predicted"/>
<dbReference type="Proteomes" id="UP001310022">
    <property type="component" value="Unassembled WGS sequence"/>
</dbReference>
<reference evidence="4 5" key="1">
    <citation type="submission" date="2021-12" db="EMBL/GenBank/DDBJ databases">
        <title>Genome sequencing of bacteria with rrn-lacking chromosome and rrn-plasmid.</title>
        <authorList>
            <person name="Anda M."/>
            <person name="Iwasaki W."/>
        </authorList>
    </citation>
    <scope>NUCLEOTIDE SEQUENCE [LARGE SCALE GENOMIC DNA]</scope>
    <source>
        <strain evidence="4 5">NBRC 15940</strain>
    </source>
</reference>
<dbReference type="GO" id="GO:0005976">
    <property type="term" value="P:polysaccharide metabolic process"/>
    <property type="evidence" value="ECO:0007669"/>
    <property type="project" value="TreeGrafter"/>
</dbReference>
<gene>
    <name evidence="4" type="ORF">PEDI_48900</name>
</gene>
<evidence type="ECO:0000313" key="4">
    <source>
        <dbReference type="EMBL" id="GJM64338.1"/>
    </source>
</evidence>
<keyword evidence="2" id="KW-0732">Signal</keyword>
<dbReference type="AlphaFoldDB" id="A0AAN4W477"/>
<evidence type="ECO:0000256" key="1">
    <source>
        <dbReference type="PIRSR" id="PIRSR639069-1"/>
    </source>
</evidence>
<dbReference type="InterPro" id="IPR029058">
    <property type="entry name" value="AB_hydrolase_fold"/>
</dbReference>
<dbReference type="Gene3D" id="3.40.50.1820">
    <property type="entry name" value="alpha/beta hydrolase"/>
    <property type="match status" value="1"/>
</dbReference>
<feature type="signal peptide" evidence="2">
    <location>
        <begin position="1"/>
        <end position="21"/>
    </location>
</feature>
<organism evidence="4 5">
    <name type="scientific">Persicobacter diffluens</name>
    <dbReference type="NCBI Taxonomy" id="981"/>
    <lineage>
        <taxon>Bacteria</taxon>
        <taxon>Pseudomonadati</taxon>
        <taxon>Bacteroidota</taxon>
        <taxon>Cytophagia</taxon>
        <taxon>Cytophagales</taxon>
        <taxon>Persicobacteraceae</taxon>
        <taxon>Persicobacter</taxon>
    </lineage>
</organism>
<dbReference type="InterPro" id="IPR039069">
    <property type="entry name" value="CE7"/>
</dbReference>
<dbReference type="SUPFAM" id="SSF53474">
    <property type="entry name" value="alpha/beta-Hydrolases"/>
    <property type="match status" value="1"/>
</dbReference>
<feature type="active site" description="Charge relay system" evidence="1">
    <location>
        <position position="384"/>
    </location>
</feature>
<evidence type="ECO:0000259" key="3">
    <source>
        <dbReference type="Pfam" id="PF05448"/>
    </source>
</evidence>
<feature type="domain" description="Acetyl xylan esterase" evidence="3">
    <location>
        <begin position="126"/>
        <end position="426"/>
    </location>
</feature>
<accession>A0AAN4W477</accession>
<evidence type="ECO:0000313" key="5">
    <source>
        <dbReference type="Proteomes" id="UP001310022"/>
    </source>
</evidence>
<dbReference type="PANTHER" id="PTHR40111:SF1">
    <property type="entry name" value="CEPHALOSPORIN-C DEACETYLASE"/>
    <property type="match status" value="1"/>
</dbReference>
<dbReference type="PANTHER" id="PTHR40111">
    <property type="entry name" value="CEPHALOSPORIN-C DEACETYLASE"/>
    <property type="match status" value="1"/>
</dbReference>
<keyword evidence="5" id="KW-1185">Reference proteome</keyword>
<protein>
    <submittedName>
        <fullName evidence="4">Cephalosporin deacetylase</fullName>
    </submittedName>
</protein>